<name>A0AAD6Y8N1_9AGAR</name>
<comment type="caution">
    <text evidence="1">The sequence shown here is derived from an EMBL/GenBank/DDBJ whole genome shotgun (WGS) entry which is preliminary data.</text>
</comment>
<accession>A0AAD6Y8N1</accession>
<dbReference type="Proteomes" id="UP001219525">
    <property type="component" value="Unassembled WGS sequence"/>
</dbReference>
<sequence length="214" mass="24487">MAFHIYDFLLLFGPIISWWTFPFERVIGFLQKINTNDHIGGVLEATLSRSFMRGASTRRWLRRPDCPPVFFELRALFEKMFPSYNVPSDSPPLATDGERAHYKRSGINFSRASTHLGNSLVLYYPHDSREAIAGSIKRILAIGEDVTFEIRRQAPLGRGMRDPFSRYRPFFPAHTYSSFMTNIIDTVPAHDVVSHYARFNFSGGRCVVLDLSTS</sequence>
<dbReference type="AlphaFoldDB" id="A0AAD6Y8N1"/>
<gene>
    <name evidence="1" type="ORF">GGX14DRAFT_370407</name>
</gene>
<proteinExistence type="predicted"/>
<keyword evidence="2" id="KW-1185">Reference proteome</keyword>
<dbReference type="EMBL" id="JARJCW010000055">
    <property type="protein sequence ID" value="KAJ7202405.1"/>
    <property type="molecule type" value="Genomic_DNA"/>
</dbReference>
<protein>
    <submittedName>
        <fullName evidence="1">Uncharacterized protein</fullName>
    </submittedName>
</protein>
<evidence type="ECO:0000313" key="1">
    <source>
        <dbReference type="EMBL" id="KAJ7202405.1"/>
    </source>
</evidence>
<reference evidence="1" key="1">
    <citation type="submission" date="2023-03" db="EMBL/GenBank/DDBJ databases">
        <title>Massive genome expansion in bonnet fungi (Mycena s.s.) driven by repeated elements and novel gene families across ecological guilds.</title>
        <authorList>
            <consortium name="Lawrence Berkeley National Laboratory"/>
            <person name="Harder C.B."/>
            <person name="Miyauchi S."/>
            <person name="Viragh M."/>
            <person name="Kuo A."/>
            <person name="Thoen E."/>
            <person name="Andreopoulos B."/>
            <person name="Lu D."/>
            <person name="Skrede I."/>
            <person name="Drula E."/>
            <person name="Henrissat B."/>
            <person name="Morin E."/>
            <person name="Kohler A."/>
            <person name="Barry K."/>
            <person name="LaButti K."/>
            <person name="Morin E."/>
            <person name="Salamov A."/>
            <person name="Lipzen A."/>
            <person name="Mereny Z."/>
            <person name="Hegedus B."/>
            <person name="Baldrian P."/>
            <person name="Stursova M."/>
            <person name="Weitz H."/>
            <person name="Taylor A."/>
            <person name="Grigoriev I.V."/>
            <person name="Nagy L.G."/>
            <person name="Martin F."/>
            <person name="Kauserud H."/>
        </authorList>
    </citation>
    <scope>NUCLEOTIDE SEQUENCE</scope>
    <source>
        <strain evidence="1">9144</strain>
    </source>
</reference>
<evidence type="ECO:0000313" key="2">
    <source>
        <dbReference type="Proteomes" id="UP001219525"/>
    </source>
</evidence>
<organism evidence="1 2">
    <name type="scientific">Mycena pura</name>
    <dbReference type="NCBI Taxonomy" id="153505"/>
    <lineage>
        <taxon>Eukaryota</taxon>
        <taxon>Fungi</taxon>
        <taxon>Dikarya</taxon>
        <taxon>Basidiomycota</taxon>
        <taxon>Agaricomycotina</taxon>
        <taxon>Agaricomycetes</taxon>
        <taxon>Agaricomycetidae</taxon>
        <taxon>Agaricales</taxon>
        <taxon>Marasmiineae</taxon>
        <taxon>Mycenaceae</taxon>
        <taxon>Mycena</taxon>
    </lineage>
</organism>